<dbReference type="SUPFAM" id="SSF55729">
    <property type="entry name" value="Acyl-CoA N-acyltransferases (Nat)"/>
    <property type="match status" value="1"/>
</dbReference>
<keyword evidence="2" id="KW-0808">Transferase</keyword>
<gene>
    <name evidence="2" type="ORF">Cri9333_0845</name>
</gene>
<keyword evidence="3" id="KW-1185">Reference proteome</keyword>
<dbReference type="Proteomes" id="UP000010472">
    <property type="component" value="Chromosome"/>
</dbReference>
<proteinExistence type="predicted"/>
<dbReference type="InterPro" id="IPR016181">
    <property type="entry name" value="Acyl_CoA_acyltransferase"/>
</dbReference>
<dbReference type="Gene3D" id="3.40.630.30">
    <property type="match status" value="1"/>
</dbReference>
<dbReference type="InterPro" id="IPR053144">
    <property type="entry name" value="Acetyltransferase_Butenolide"/>
</dbReference>
<dbReference type="Pfam" id="PF13508">
    <property type="entry name" value="Acetyltransf_7"/>
    <property type="match status" value="1"/>
</dbReference>
<dbReference type="AlphaFoldDB" id="K9VW99"/>
<dbReference type="PANTHER" id="PTHR43233:SF1">
    <property type="entry name" value="FAMILY N-ACETYLTRANSFERASE, PUTATIVE (AFU_ORTHOLOGUE AFUA_6G03350)-RELATED"/>
    <property type="match status" value="1"/>
</dbReference>
<dbReference type="STRING" id="1173022.Cri9333_0845"/>
<dbReference type="eggNOG" id="COG0454">
    <property type="taxonomic scope" value="Bacteria"/>
</dbReference>
<dbReference type="PATRIC" id="fig|1173022.3.peg.915"/>
<dbReference type="EMBL" id="CP003620">
    <property type="protein sequence ID" value="AFZ11762.1"/>
    <property type="molecule type" value="Genomic_DNA"/>
</dbReference>
<dbReference type="KEGG" id="cep:Cri9333_0845"/>
<sequence length="141" mass="16583">MMESYRVVSQLNEQQISELVELYKNEFWSYKRTRPEVDKMVAASDIIIGLVDECDRLVAFTRVLTDFVYRAIIFDVIVKPDYRDKGLGKQLLDSVVNHPQLQAVEYLGLYCLPEMTQFYERWGFTTEIGGFQLMLRSSRHE</sequence>
<name>K9VW99_9CYAN</name>
<dbReference type="CDD" id="cd04301">
    <property type="entry name" value="NAT_SF"/>
    <property type="match status" value="1"/>
</dbReference>
<dbReference type="PROSITE" id="PS51186">
    <property type="entry name" value="GNAT"/>
    <property type="match status" value="1"/>
</dbReference>
<dbReference type="PANTHER" id="PTHR43233">
    <property type="entry name" value="FAMILY N-ACETYLTRANSFERASE, PUTATIVE (AFU_ORTHOLOGUE AFUA_6G03350)-RELATED"/>
    <property type="match status" value="1"/>
</dbReference>
<evidence type="ECO:0000259" key="1">
    <source>
        <dbReference type="PROSITE" id="PS51186"/>
    </source>
</evidence>
<dbReference type="HOGENOM" id="CLU_086503_3_1_3"/>
<dbReference type="GO" id="GO:0016747">
    <property type="term" value="F:acyltransferase activity, transferring groups other than amino-acyl groups"/>
    <property type="evidence" value="ECO:0007669"/>
    <property type="project" value="InterPro"/>
</dbReference>
<evidence type="ECO:0000313" key="2">
    <source>
        <dbReference type="EMBL" id="AFZ11762.1"/>
    </source>
</evidence>
<protein>
    <submittedName>
        <fullName evidence="2">GCN5-related N-acetyltransferase</fullName>
    </submittedName>
</protein>
<dbReference type="InterPro" id="IPR000182">
    <property type="entry name" value="GNAT_dom"/>
</dbReference>
<feature type="domain" description="N-acetyltransferase" evidence="1">
    <location>
        <begin position="6"/>
        <end position="141"/>
    </location>
</feature>
<organism evidence="2 3">
    <name type="scientific">Crinalium epipsammum PCC 9333</name>
    <dbReference type="NCBI Taxonomy" id="1173022"/>
    <lineage>
        <taxon>Bacteria</taxon>
        <taxon>Bacillati</taxon>
        <taxon>Cyanobacteriota</taxon>
        <taxon>Cyanophyceae</taxon>
        <taxon>Gomontiellales</taxon>
        <taxon>Gomontiellaceae</taxon>
        <taxon>Crinalium</taxon>
    </lineage>
</organism>
<dbReference type="RefSeq" id="WP_015201884.1">
    <property type="nucleotide sequence ID" value="NC_019753.1"/>
</dbReference>
<reference evidence="2 3" key="1">
    <citation type="submission" date="2012-06" db="EMBL/GenBank/DDBJ databases">
        <title>Finished chromosome of genome of Crinalium epipsammum PCC 9333.</title>
        <authorList>
            <consortium name="US DOE Joint Genome Institute"/>
            <person name="Gugger M."/>
            <person name="Coursin T."/>
            <person name="Rippka R."/>
            <person name="Tandeau De Marsac N."/>
            <person name="Huntemann M."/>
            <person name="Wei C.-L."/>
            <person name="Han J."/>
            <person name="Detter J.C."/>
            <person name="Han C."/>
            <person name="Tapia R."/>
            <person name="Davenport K."/>
            <person name="Daligault H."/>
            <person name="Erkkila T."/>
            <person name="Gu W."/>
            <person name="Munk A.C.C."/>
            <person name="Teshima H."/>
            <person name="Xu Y."/>
            <person name="Chain P."/>
            <person name="Chen A."/>
            <person name="Krypides N."/>
            <person name="Mavromatis K."/>
            <person name="Markowitz V."/>
            <person name="Szeto E."/>
            <person name="Ivanova N."/>
            <person name="Mikhailova N."/>
            <person name="Ovchinnikova G."/>
            <person name="Pagani I."/>
            <person name="Pati A."/>
            <person name="Goodwin L."/>
            <person name="Peters L."/>
            <person name="Pitluck S."/>
            <person name="Woyke T."/>
            <person name="Kerfeld C."/>
        </authorList>
    </citation>
    <scope>NUCLEOTIDE SEQUENCE [LARGE SCALE GENOMIC DNA]</scope>
    <source>
        <strain evidence="2 3">PCC 9333</strain>
    </source>
</reference>
<accession>K9VW99</accession>
<evidence type="ECO:0000313" key="3">
    <source>
        <dbReference type="Proteomes" id="UP000010472"/>
    </source>
</evidence>